<dbReference type="EMBL" id="MHLI01000003">
    <property type="protein sequence ID" value="OGZ06408.1"/>
    <property type="molecule type" value="Genomic_DNA"/>
</dbReference>
<feature type="region of interest" description="Disordered" evidence="1">
    <location>
        <begin position="1"/>
        <end position="37"/>
    </location>
</feature>
<feature type="region of interest" description="Disordered" evidence="1">
    <location>
        <begin position="153"/>
        <end position="206"/>
    </location>
</feature>
<feature type="compositionally biased region" description="Basic and acidic residues" evidence="1">
    <location>
        <begin position="172"/>
        <end position="191"/>
    </location>
</feature>
<feature type="non-terminal residue" evidence="3">
    <location>
        <position position="442"/>
    </location>
</feature>
<gene>
    <name evidence="3" type="ORF">A2845_01210</name>
</gene>
<sequence length="442" mass="48986">MEKKKYGPKVGAKNRDVTSKRHISRKATFGTPTGRPSLLRASSGYVAKNSAKSFRPTITNIYKSPVTSATVRPNSTGYIKKTYTPRTPETGGDERKPFVRSSYGIGGRPESRTPYTKAGYVKSSTHSAFPVKKSTSWSKSKMEKGKYAEKRTPYVPRSGVPTAYSPRPGTGRSEDFAGKKAYTKHGDKEGVKPSFRSNIPNRPRTASASWGEVASWYDKHLNEADTYHEKVILPNLIRLIDAKADDNILDLACGQGFFTRAIAKTGAKVEGVDIAPELIAIAKAESPLIPYHVASADKLTMFDNDTFTKALISLSIQNIEHIESTMKEAARVLTQGGQLHIVMNHPAFRIPKASSWDYDDQNKVQFRRIDQYLSNSSTAIDMHPGFADSPQTISFHRPLQFYFKAFTKAGFAVTKLEEWISHKASDSGPRAKAENDARKEIP</sequence>
<dbReference type="Proteomes" id="UP000177122">
    <property type="component" value="Unassembled WGS sequence"/>
</dbReference>
<organism evidence="3 4">
    <name type="scientific">Candidatus Lloydbacteria bacterium RIFCSPHIGHO2_01_FULL_49_22</name>
    <dbReference type="NCBI Taxonomy" id="1798658"/>
    <lineage>
        <taxon>Bacteria</taxon>
        <taxon>Candidatus Lloydiibacteriota</taxon>
    </lineage>
</organism>
<dbReference type="PANTHER" id="PTHR43861:SF1">
    <property type="entry name" value="TRANS-ACONITATE 2-METHYLTRANSFERASE"/>
    <property type="match status" value="1"/>
</dbReference>
<dbReference type="InterPro" id="IPR013216">
    <property type="entry name" value="Methyltransf_11"/>
</dbReference>
<name>A0A1G2D0W9_9BACT</name>
<dbReference type="GO" id="GO:0008757">
    <property type="term" value="F:S-adenosylmethionine-dependent methyltransferase activity"/>
    <property type="evidence" value="ECO:0007669"/>
    <property type="project" value="InterPro"/>
</dbReference>
<comment type="caution">
    <text evidence="3">The sequence shown here is derived from an EMBL/GenBank/DDBJ whole genome shotgun (WGS) entry which is preliminary data.</text>
</comment>
<evidence type="ECO:0000313" key="4">
    <source>
        <dbReference type="Proteomes" id="UP000177122"/>
    </source>
</evidence>
<evidence type="ECO:0000313" key="3">
    <source>
        <dbReference type="EMBL" id="OGZ06408.1"/>
    </source>
</evidence>
<dbReference type="Gene3D" id="3.40.50.150">
    <property type="entry name" value="Vaccinia Virus protein VP39"/>
    <property type="match status" value="1"/>
</dbReference>
<feature type="region of interest" description="Disordered" evidence="1">
    <location>
        <begin position="77"/>
        <end position="116"/>
    </location>
</feature>
<dbReference type="InterPro" id="IPR029063">
    <property type="entry name" value="SAM-dependent_MTases_sf"/>
</dbReference>
<feature type="domain" description="Methyltransferase type 11" evidence="2">
    <location>
        <begin position="249"/>
        <end position="340"/>
    </location>
</feature>
<dbReference type="SUPFAM" id="SSF53335">
    <property type="entry name" value="S-adenosyl-L-methionine-dependent methyltransferases"/>
    <property type="match status" value="1"/>
</dbReference>
<feature type="compositionally biased region" description="Polar residues" evidence="1">
    <location>
        <begin position="195"/>
        <end position="206"/>
    </location>
</feature>
<evidence type="ECO:0000256" key="1">
    <source>
        <dbReference type="SAM" id="MobiDB-lite"/>
    </source>
</evidence>
<accession>A0A1G2D0W9</accession>
<dbReference type="AlphaFoldDB" id="A0A1G2D0W9"/>
<dbReference type="CDD" id="cd02440">
    <property type="entry name" value="AdoMet_MTases"/>
    <property type="match status" value="1"/>
</dbReference>
<proteinExistence type="predicted"/>
<protein>
    <recommendedName>
        <fullName evidence="2">Methyltransferase type 11 domain-containing protein</fullName>
    </recommendedName>
</protein>
<dbReference type="PANTHER" id="PTHR43861">
    <property type="entry name" value="TRANS-ACONITATE 2-METHYLTRANSFERASE-RELATED"/>
    <property type="match status" value="1"/>
</dbReference>
<evidence type="ECO:0000259" key="2">
    <source>
        <dbReference type="Pfam" id="PF08241"/>
    </source>
</evidence>
<reference evidence="3 4" key="1">
    <citation type="journal article" date="2016" name="Nat. Commun.">
        <title>Thousands of microbial genomes shed light on interconnected biogeochemical processes in an aquifer system.</title>
        <authorList>
            <person name="Anantharaman K."/>
            <person name="Brown C.T."/>
            <person name="Hug L.A."/>
            <person name="Sharon I."/>
            <person name="Castelle C.J."/>
            <person name="Probst A.J."/>
            <person name="Thomas B.C."/>
            <person name="Singh A."/>
            <person name="Wilkins M.J."/>
            <person name="Karaoz U."/>
            <person name="Brodie E.L."/>
            <person name="Williams K.H."/>
            <person name="Hubbard S.S."/>
            <person name="Banfield J.F."/>
        </authorList>
    </citation>
    <scope>NUCLEOTIDE SEQUENCE [LARGE SCALE GENOMIC DNA]</scope>
</reference>
<dbReference type="Pfam" id="PF08241">
    <property type="entry name" value="Methyltransf_11"/>
    <property type="match status" value="1"/>
</dbReference>